<dbReference type="InterPro" id="IPR036273">
    <property type="entry name" value="CRAL/TRIO_N_dom_sf"/>
</dbReference>
<dbReference type="PANTHER" id="PTHR10174:SF216">
    <property type="entry name" value="CRAL-TRIO DOMAIN-CONTAINING PROTEIN-RELATED"/>
    <property type="match status" value="1"/>
</dbReference>
<keyword evidence="2" id="KW-1185">Reference proteome</keyword>
<dbReference type="PRINTS" id="PR00180">
    <property type="entry name" value="CRETINALDHBP"/>
</dbReference>
<dbReference type="Gene3D" id="3.40.525.10">
    <property type="entry name" value="CRAL-TRIO lipid binding domain"/>
    <property type="match status" value="1"/>
</dbReference>
<gene>
    <name evidence="3" type="primary">LOC105228357</name>
</gene>
<dbReference type="CDD" id="cd00170">
    <property type="entry name" value="SEC14"/>
    <property type="match status" value="1"/>
</dbReference>
<reference evidence="3" key="1">
    <citation type="submission" date="2025-08" db="UniProtKB">
        <authorList>
            <consortium name="RefSeq"/>
        </authorList>
    </citation>
    <scope>IDENTIFICATION</scope>
    <source>
        <tissue evidence="3">Adult</tissue>
    </source>
</reference>
<dbReference type="InterPro" id="IPR036865">
    <property type="entry name" value="CRAL-TRIO_dom_sf"/>
</dbReference>
<protein>
    <submittedName>
        <fullName evidence="3">Retinol-binding protein pinta isoform X1</fullName>
    </submittedName>
</protein>
<evidence type="ECO:0000259" key="1">
    <source>
        <dbReference type="PROSITE" id="PS50191"/>
    </source>
</evidence>
<dbReference type="SUPFAM" id="SSF52087">
    <property type="entry name" value="CRAL/TRIO domain"/>
    <property type="match status" value="1"/>
</dbReference>
<feature type="domain" description="CRAL-TRIO" evidence="1">
    <location>
        <begin position="131"/>
        <end position="297"/>
    </location>
</feature>
<dbReference type="Pfam" id="PF00650">
    <property type="entry name" value="CRAL_TRIO"/>
    <property type="match status" value="1"/>
</dbReference>
<dbReference type="RefSeq" id="XP_049309699.1">
    <property type="nucleotide sequence ID" value="XM_049453742.1"/>
</dbReference>
<dbReference type="Proteomes" id="UP001652620">
    <property type="component" value="Chromosome 3"/>
</dbReference>
<dbReference type="Gene3D" id="1.10.8.20">
    <property type="entry name" value="N-terminal domain of phosphatidylinositol transfer protein sec14p"/>
    <property type="match status" value="1"/>
</dbReference>
<dbReference type="InterPro" id="IPR001251">
    <property type="entry name" value="CRAL-TRIO_dom"/>
</dbReference>
<sequence>MSFQAYTSSVTNHFVSYHKVLERRTLPQRHPQMNPISDDAAPILRPLGPTLQKIACEELNEVPNRVADDVLALRQWIHKQPHLCARTNDQFLVGFLRGSKNSLEKAKQKIDRYYTLKAALPEVFNERRQVDDPLVMEIVRLGIILQIPVPADYHGPCITIIRACSYDTTKYKFADIIRVGSMFGEIMTIEDDNSTVSGYIEIMDMSNVSGQHFLQLKPDLLRKFSTFAEEAMPMRQRGTHFINVPTAFEKGFRTLSTFFPEKMLSRISVNSNPEALFEFLPREHLPQEYGGENGTIADIVERMEAKLLRYRDYFLQEPEFGTNEKLREGALYNYENIFGLVGSFRKLEVD</sequence>
<organism evidence="2 3">
    <name type="scientific">Bactrocera dorsalis</name>
    <name type="common">Oriental fruit fly</name>
    <name type="synonym">Dacus dorsalis</name>
    <dbReference type="NCBI Taxonomy" id="27457"/>
    <lineage>
        <taxon>Eukaryota</taxon>
        <taxon>Metazoa</taxon>
        <taxon>Ecdysozoa</taxon>
        <taxon>Arthropoda</taxon>
        <taxon>Hexapoda</taxon>
        <taxon>Insecta</taxon>
        <taxon>Pterygota</taxon>
        <taxon>Neoptera</taxon>
        <taxon>Endopterygota</taxon>
        <taxon>Diptera</taxon>
        <taxon>Brachycera</taxon>
        <taxon>Muscomorpha</taxon>
        <taxon>Tephritoidea</taxon>
        <taxon>Tephritidae</taxon>
        <taxon>Bactrocera</taxon>
        <taxon>Bactrocera</taxon>
    </lineage>
</organism>
<dbReference type="PANTHER" id="PTHR10174">
    <property type="entry name" value="ALPHA-TOCOPHEROL TRANSFER PROTEIN-RELATED"/>
    <property type="match status" value="1"/>
</dbReference>
<dbReference type="PROSITE" id="PS50191">
    <property type="entry name" value="CRAL_TRIO"/>
    <property type="match status" value="1"/>
</dbReference>
<dbReference type="GeneID" id="105228357"/>
<dbReference type="SUPFAM" id="SSF46938">
    <property type="entry name" value="CRAL/TRIO N-terminal domain"/>
    <property type="match status" value="1"/>
</dbReference>
<evidence type="ECO:0000313" key="3">
    <source>
        <dbReference type="RefSeq" id="XP_049309699.1"/>
    </source>
</evidence>
<dbReference type="Gene3D" id="1.20.5.1200">
    <property type="entry name" value="Alpha-tocopherol transfer"/>
    <property type="match status" value="1"/>
</dbReference>
<proteinExistence type="predicted"/>
<name>A0ABM3JKD9_BACDO</name>
<accession>A0ABM3JKD9</accession>
<evidence type="ECO:0000313" key="2">
    <source>
        <dbReference type="Proteomes" id="UP001652620"/>
    </source>
</evidence>